<dbReference type="EMBL" id="CQVU01000035">
    <property type="protein sequence ID" value="COA43534.1"/>
    <property type="molecule type" value="Genomic_DNA"/>
</dbReference>
<dbReference type="Proteomes" id="UP000311381">
    <property type="component" value="Unassembled WGS sequence"/>
</dbReference>
<dbReference type="Proteomes" id="UP000310997">
    <property type="component" value="Unassembled WGS sequence"/>
</dbReference>
<dbReference type="PROSITE" id="PS51257">
    <property type="entry name" value="PROKAR_LIPOPROTEIN"/>
    <property type="match status" value="1"/>
</dbReference>
<dbReference type="Pfam" id="PF13343">
    <property type="entry name" value="SBP_bac_6"/>
    <property type="match status" value="1"/>
</dbReference>
<dbReference type="RefSeq" id="WP_000475761.1">
    <property type="nucleotide sequence ID" value="NZ_AP018391.1"/>
</dbReference>
<dbReference type="Proteomes" id="UP000405447">
    <property type="component" value="Unassembled WGS sequence"/>
</dbReference>
<dbReference type="AlphaFoldDB" id="A0A0B7LIV1"/>
<evidence type="ECO:0000313" key="6">
    <source>
        <dbReference type="EMBL" id="SUN91244.1"/>
    </source>
</evidence>
<dbReference type="Proteomes" id="UP000312530">
    <property type="component" value="Unassembled WGS sequence"/>
</dbReference>
<reference evidence="13 14" key="1">
    <citation type="submission" date="2015-03" db="EMBL/GenBank/DDBJ databases">
        <authorList>
            <consortium name="Pathogen Informatics"/>
            <person name="Murphy D."/>
        </authorList>
    </citation>
    <scope>NUCLEOTIDE SEQUENCE [LARGE SCALE GENOMIC DNA]</scope>
    <source>
        <strain evidence="4 13">SMRU1414</strain>
        <strain evidence="3 14">SMRU1873</strain>
    </source>
</reference>
<dbReference type="SUPFAM" id="SSF53850">
    <property type="entry name" value="Periplasmic binding protein-like II"/>
    <property type="match status" value="1"/>
</dbReference>
<dbReference type="Proteomes" id="UP000042967">
    <property type="component" value="Unassembled WGS sequence"/>
</dbReference>
<evidence type="ECO:0000313" key="16">
    <source>
        <dbReference type="Proteomes" id="UP000310997"/>
    </source>
</evidence>
<name>A0A0B7LIV1_STREE</name>
<evidence type="ECO:0000313" key="17">
    <source>
        <dbReference type="Proteomes" id="UP000311381"/>
    </source>
</evidence>
<dbReference type="Proteomes" id="UP000314170">
    <property type="component" value="Unassembled WGS sequence"/>
</dbReference>
<dbReference type="GO" id="GO:0015888">
    <property type="term" value="P:thiamine transport"/>
    <property type="evidence" value="ECO:0007669"/>
    <property type="project" value="TreeGrafter"/>
</dbReference>
<dbReference type="EMBL" id="CABDLL010000013">
    <property type="protein sequence ID" value="VTE40935.1"/>
    <property type="molecule type" value="Genomic_DNA"/>
</dbReference>
<evidence type="ECO:0000313" key="4">
    <source>
        <dbReference type="EMBL" id="COA43534.1"/>
    </source>
</evidence>
<protein>
    <submittedName>
        <fullName evidence="3">ABC transporter substrate-binding protein</fullName>
    </submittedName>
    <submittedName>
        <fullName evidence="5">Extracellular solute-binding protein</fullName>
    </submittedName>
</protein>
<dbReference type="Gene3D" id="3.40.190.10">
    <property type="entry name" value="Periplasmic binding protein-like II"/>
    <property type="match status" value="2"/>
</dbReference>
<feature type="signal peptide" evidence="2">
    <location>
        <begin position="1"/>
        <end position="24"/>
    </location>
</feature>
<dbReference type="OMA" id="KEVPKCW"/>
<dbReference type="EMBL" id="WNHS01000052">
    <property type="protein sequence ID" value="MTW25163.1"/>
    <property type="molecule type" value="Genomic_DNA"/>
</dbReference>
<reference evidence="5 22" key="5">
    <citation type="submission" date="2019-11" db="EMBL/GenBank/DDBJ databases">
        <title>Growth characteristics of pneumococcus vary with the chemical composition of the capsule and with environmental conditions.</title>
        <authorList>
            <person name="Tothpal A."/>
            <person name="Desobry K."/>
            <person name="Joshi S."/>
            <person name="Wyllie A.L."/>
            <person name="Weinberger D.M."/>
        </authorList>
    </citation>
    <scope>NUCLEOTIDE SEQUENCE [LARGE SCALE GENOMIC DNA]</scope>
    <source>
        <strain evidence="5">Pnumococcus23A</strain>
        <strain evidence="22">pnumococcus23A</strain>
    </source>
</reference>
<evidence type="ECO:0000313" key="15">
    <source>
        <dbReference type="Proteomes" id="UP000254854"/>
    </source>
</evidence>
<evidence type="ECO:0000313" key="19">
    <source>
        <dbReference type="Proteomes" id="UP000314170"/>
    </source>
</evidence>
<reference evidence="16 17" key="3">
    <citation type="submission" date="2019-04" db="EMBL/GenBank/DDBJ databases">
        <authorList>
            <consortium name="Pathogen Informatics"/>
        </authorList>
    </citation>
    <scope>NUCLEOTIDE SEQUENCE [LARGE SCALE GENOMIC DNA]</scope>
    <source>
        <strain evidence="10 19">GPSC38</strain>
        <strain evidence="17 18">GPSC47</strain>
        <strain evidence="11 21">GPSC535</strain>
        <strain evidence="12 16">GPSC559</strain>
    </source>
</reference>
<dbReference type="Proteomes" id="UP000320896">
    <property type="component" value="Unassembled WGS sequence"/>
</dbReference>
<dbReference type="PANTHER" id="PTHR30006">
    <property type="entry name" value="THIAMINE-BINDING PERIPLASMIC PROTEIN-RELATED"/>
    <property type="match status" value="1"/>
</dbReference>
<evidence type="ECO:0000313" key="20">
    <source>
        <dbReference type="Proteomes" id="UP000320896"/>
    </source>
</evidence>
<dbReference type="GO" id="GO:0030288">
    <property type="term" value="C:outer membrane-bounded periplasmic space"/>
    <property type="evidence" value="ECO:0007669"/>
    <property type="project" value="TreeGrafter"/>
</dbReference>
<dbReference type="EMBL" id="CABCSJ010000002">
    <property type="protein sequence ID" value="VST64285.1"/>
    <property type="molecule type" value="Genomic_DNA"/>
</dbReference>
<gene>
    <name evidence="7" type="ORF">AZJ70_11065</name>
    <name evidence="4" type="ORF">ERS020924_02108</name>
    <name evidence="3" type="ORF">ERS021383_02062</name>
    <name evidence="5" type="ORF">GM537_10085</name>
    <name evidence="6" type="ORF">NCTC13734_02073</name>
    <name evidence="10" type="ORF">SAMEA104154639_01666</name>
    <name evidence="8" type="ORF">SAMEA2627268_02298</name>
    <name evidence="9" type="ORF">SAMEA2696453_01167</name>
    <name evidence="11" type="ORF">SAMEA3389245_00786</name>
    <name evidence="12" type="ORF">SAMEA4038883_01754</name>
</gene>
<organism evidence="5 22">
    <name type="scientific">Streptococcus pneumoniae</name>
    <dbReference type="NCBI Taxonomy" id="1313"/>
    <lineage>
        <taxon>Bacteria</taxon>
        <taxon>Bacillati</taxon>
        <taxon>Bacillota</taxon>
        <taxon>Bacilli</taxon>
        <taxon>Lactobacillales</taxon>
        <taxon>Streptococcaceae</taxon>
        <taxon>Streptococcus</taxon>
    </lineage>
</organism>
<evidence type="ECO:0000313" key="21">
    <source>
        <dbReference type="Proteomes" id="UP000405447"/>
    </source>
</evidence>
<evidence type="ECO:0000313" key="12">
    <source>
        <dbReference type="EMBL" id="VTE40935.1"/>
    </source>
</evidence>
<evidence type="ECO:0000313" key="22">
    <source>
        <dbReference type="Proteomes" id="UP000490982"/>
    </source>
</evidence>
<evidence type="ECO:0000313" key="5">
    <source>
        <dbReference type="EMBL" id="MTW25163.1"/>
    </source>
</evidence>
<dbReference type="EMBL" id="CAAQRO010000032">
    <property type="protein sequence ID" value="VMD03623.1"/>
    <property type="molecule type" value="Genomic_DNA"/>
</dbReference>
<dbReference type="EMBL" id="CAAULE010000008">
    <property type="protein sequence ID" value="VOG80980.1"/>
    <property type="molecule type" value="Genomic_DNA"/>
</dbReference>
<sequence>MFKNFKKIAFTSSLILLAACSNNASNTNQSTDEGSVDKSQEIVIYTNSASNGRADWLQTKASEQGYNLRLVDISGGELADRLIAEKNNAVADMVIGLNKLEFNRIKAEKLLVKYSPKWADEVDSSLGDSEGYYSPIVNQPLVLIGNKDAKMPSDWTDFTDSSYKGKYGISKLSTGTSKNIFASIVSRYKDEKGELGISDEGWKVAKAYLKNAHVYAEGEDYISSIMDNNNDLKYSMMWGSGVLQNQKEREYKFQVMSPKVGVPYVTEQVGILNTSKKQALLKEFVDWFGSSELQKEWSDKFGSIPANKKALEQAKDELKQFANSVKPQELDWEFIGKNIDSWIEKAQLEFVEQ</sequence>
<evidence type="ECO:0000313" key="14">
    <source>
        <dbReference type="Proteomes" id="UP000043005"/>
    </source>
</evidence>
<keyword evidence="1 2" id="KW-0732">Signal</keyword>
<evidence type="ECO:0000313" key="10">
    <source>
        <dbReference type="EMBL" id="VSJ53798.1"/>
    </source>
</evidence>
<evidence type="ECO:0000256" key="2">
    <source>
        <dbReference type="SAM" id="SignalP"/>
    </source>
</evidence>
<evidence type="ECO:0000313" key="9">
    <source>
        <dbReference type="EMBL" id="VOG80980.1"/>
    </source>
</evidence>
<evidence type="ECO:0000313" key="13">
    <source>
        <dbReference type="Proteomes" id="UP000042967"/>
    </source>
</evidence>
<evidence type="ECO:0000313" key="3">
    <source>
        <dbReference type="EMBL" id="CJA60475.1"/>
    </source>
</evidence>
<dbReference type="GO" id="GO:0030976">
    <property type="term" value="F:thiamine pyrophosphate binding"/>
    <property type="evidence" value="ECO:0007669"/>
    <property type="project" value="TreeGrafter"/>
</dbReference>
<dbReference type="EMBL" id="CKTV01000051">
    <property type="protein sequence ID" value="CJA60475.1"/>
    <property type="molecule type" value="Genomic_DNA"/>
</dbReference>
<evidence type="ECO:0000256" key="1">
    <source>
        <dbReference type="ARBA" id="ARBA00022729"/>
    </source>
</evidence>
<evidence type="ECO:0000313" key="11">
    <source>
        <dbReference type="EMBL" id="VST64285.1"/>
    </source>
</evidence>
<dbReference type="EMBL" id="CABBZR010000013">
    <property type="protein sequence ID" value="VSJ53798.1"/>
    <property type="molecule type" value="Genomic_DNA"/>
</dbReference>
<dbReference type="EMBL" id="VMWH01000222">
    <property type="protein sequence ID" value="TVW81861.1"/>
    <property type="molecule type" value="Genomic_DNA"/>
</dbReference>
<evidence type="ECO:0000313" key="8">
    <source>
        <dbReference type="EMBL" id="VMD03623.1"/>
    </source>
</evidence>
<dbReference type="GO" id="GO:0030975">
    <property type="term" value="F:thiamine binding"/>
    <property type="evidence" value="ECO:0007669"/>
    <property type="project" value="TreeGrafter"/>
</dbReference>
<evidence type="ECO:0000313" key="7">
    <source>
        <dbReference type="EMBL" id="TVW81861.1"/>
    </source>
</evidence>
<dbReference type="EMBL" id="UHFW01000006">
    <property type="protein sequence ID" value="SUN91244.1"/>
    <property type="molecule type" value="Genomic_DNA"/>
</dbReference>
<dbReference type="Proteomes" id="UP000490982">
    <property type="component" value="Unassembled WGS sequence"/>
</dbReference>
<reference evidence="7 20" key="4">
    <citation type="submission" date="2019-07" db="EMBL/GenBank/DDBJ databases">
        <authorList>
            <person name="Mohale T."/>
        </authorList>
    </citation>
    <scope>NUCLEOTIDE SEQUENCE [LARGE SCALE GENOMIC DNA]</scope>
    <source>
        <strain evidence="7 20">NTPn 126</strain>
    </source>
</reference>
<dbReference type="Proteomes" id="UP000254854">
    <property type="component" value="Unassembled WGS sequence"/>
</dbReference>
<feature type="chain" id="PRO_5015034964" evidence="2">
    <location>
        <begin position="25"/>
        <end position="353"/>
    </location>
</feature>
<proteinExistence type="predicted"/>
<reference evidence="6 15" key="2">
    <citation type="submission" date="2018-06" db="EMBL/GenBank/DDBJ databases">
        <authorList>
            <consortium name="Pathogen Informatics"/>
            <person name="Doyle S."/>
        </authorList>
    </citation>
    <scope>NUCLEOTIDE SEQUENCE [LARGE SCALE GENOMIC DNA]</scope>
    <source>
        <strain evidence="6 15">NCTC13734</strain>
    </source>
</reference>
<dbReference type="PANTHER" id="PTHR30006:SF2">
    <property type="entry name" value="ABC TRANSPORTER SUBSTRATE-BINDING PROTEIN"/>
    <property type="match status" value="1"/>
</dbReference>
<accession>A0A0B7LIV1</accession>
<dbReference type="Proteomes" id="UP000043005">
    <property type="component" value="Unassembled WGS sequence"/>
</dbReference>
<evidence type="ECO:0000313" key="18">
    <source>
        <dbReference type="Proteomes" id="UP000312530"/>
    </source>
</evidence>